<name>A0A250G697_9FLAO</name>
<dbReference type="EMBL" id="CP022388">
    <property type="protein sequence ID" value="ATA90772.1"/>
    <property type="molecule type" value="Genomic_DNA"/>
</dbReference>
<dbReference type="SUPFAM" id="SSF48557">
    <property type="entry name" value="L-aspartase-like"/>
    <property type="match status" value="1"/>
</dbReference>
<dbReference type="GO" id="GO:0016841">
    <property type="term" value="F:ammonia-lyase activity"/>
    <property type="evidence" value="ECO:0007669"/>
    <property type="project" value="UniProtKB-ARBA"/>
</dbReference>
<proteinExistence type="predicted"/>
<dbReference type="CDD" id="cd00332">
    <property type="entry name" value="PAL-HAL"/>
    <property type="match status" value="1"/>
</dbReference>
<protein>
    <submittedName>
        <fullName evidence="1">Phenylalanine ammonia-lyase</fullName>
    </submittedName>
</protein>
<evidence type="ECO:0000313" key="4">
    <source>
        <dbReference type="Proteomes" id="UP000243753"/>
    </source>
</evidence>
<dbReference type="RefSeq" id="WP_095916408.1">
    <property type="nucleotide sequence ID" value="NZ_BOQJ01000007.1"/>
</dbReference>
<evidence type="ECO:0000313" key="2">
    <source>
        <dbReference type="EMBL" id="ATA92922.1"/>
    </source>
</evidence>
<gene>
    <name evidence="2" type="ORF">CGC54_00400</name>
    <name evidence="1" type="ORF">CGC56_00430</name>
</gene>
<dbReference type="Pfam" id="PF00221">
    <property type="entry name" value="Lyase_aromatic"/>
    <property type="match status" value="1"/>
</dbReference>
<evidence type="ECO:0000313" key="3">
    <source>
        <dbReference type="Proteomes" id="UP000243136"/>
    </source>
</evidence>
<dbReference type="InterPro" id="IPR001106">
    <property type="entry name" value="Aromatic_Lyase"/>
</dbReference>
<dbReference type="AlphaFoldDB" id="A0A250G697"/>
<sequence>MIHYISNETLNLERLEVIISEGVKLKLSEEAVVNIEKSYTYLQNRLKNATNPIENVVSASCFDSNGKILPQKISENQHNLLKSYACGFGRTAPDTIVKLMLFLKIQSLSYGYSGVHLKTVERLIDFFNNDILPVVYLEGAPDDRISLANMALPLIGEGEVRINGKVFSACELEAQYGWQPLQLGAKEGEALLVGTQLTTAYAVYCLIKSLKICVLSDFIASLSADVFGADASPFLAEVQAVRPHKGQILTAKNLRTFLSNNEKKEQYVPEAFYAIPQVHGAVKDAIAAVRKVIRTEINSATDNTLIFQELNAIFYGGNSHTLPLSFALDYLAIALTGLGNISERRTFHLINKTEHLPNKKTLDFWVLQRMGEGISVENKHLAVPTSAENPMLIEKRFDIKGMGGSAAVKCYQLVENIQQLLAIELLTAMLFLENQFDENDVKRVILQDFRNDLKINKKSFSLKKSLEKTIRFLENFDFSHQIFQNSKI</sequence>
<dbReference type="PANTHER" id="PTHR10362">
    <property type="entry name" value="HISTIDINE AMMONIA-LYASE"/>
    <property type="match status" value="1"/>
</dbReference>
<dbReference type="Proteomes" id="UP000243136">
    <property type="component" value="Chromosome"/>
</dbReference>
<accession>A0A250G697</accession>
<dbReference type="Gene3D" id="1.20.200.10">
    <property type="entry name" value="Fumarase/aspartase (Central domain)"/>
    <property type="match status" value="1"/>
</dbReference>
<organism evidence="1 3">
    <name type="scientific">Capnocytophaga canimorsus</name>
    <dbReference type="NCBI Taxonomy" id="28188"/>
    <lineage>
        <taxon>Bacteria</taxon>
        <taxon>Pseudomonadati</taxon>
        <taxon>Bacteroidota</taxon>
        <taxon>Flavobacteriia</taxon>
        <taxon>Flavobacteriales</taxon>
        <taxon>Flavobacteriaceae</taxon>
        <taxon>Capnocytophaga</taxon>
    </lineage>
</organism>
<keyword evidence="1" id="KW-0456">Lyase</keyword>
<dbReference type="Gene3D" id="1.10.275.10">
    <property type="entry name" value="Fumarase/aspartase (N-terminal domain)"/>
    <property type="match status" value="1"/>
</dbReference>
<dbReference type="EMBL" id="CP022389">
    <property type="protein sequence ID" value="ATA92922.1"/>
    <property type="molecule type" value="Genomic_DNA"/>
</dbReference>
<dbReference type="InterPro" id="IPR008948">
    <property type="entry name" value="L-Aspartase-like"/>
</dbReference>
<reference evidence="1" key="1">
    <citation type="journal article" date="2017" name="Genome Announc.">
        <title>Twelve Complete Reference Genomes of Clinical Isolates in the Capnocytophaga Genus.</title>
        <authorList>
            <person name="Villarma A."/>
            <person name="Gulvik C.A."/>
            <person name="Rowe L.A."/>
            <person name="Sheth M."/>
            <person name="Juieng P."/>
            <person name="Nicholson A.C."/>
            <person name="Loparev V.N."/>
            <person name="McQuiston J.R."/>
        </authorList>
    </citation>
    <scope>NUCLEOTIDE SEQUENCE</scope>
    <source>
        <strain evidence="2">H3936</strain>
        <strain evidence="1">H5594</strain>
    </source>
</reference>
<dbReference type="Proteomes" id="UP000243753">
    <property type="component" value="Chromosome"/>
</dbReference>
<reference evidence="3 4" key="2">
    <citation type="submission" date="2017-06" db="EMBL/GenBank/DDBJ databases">
        <title>Capnocytophaga spp. assemblies.</title>
        <authorList>
            <person name="Gulvik C.A."/>
        </authorList>
    </citation>
    <scope>NUCLEOTIDE SEQUENCE [LARGE SCALE GENOMIC DNA]</scope>
    <source>
        <strain evidence="4">H3936</strain>
        <strain evidence="3">H5594</strain>
    </source>
</reference>
<evidence type="ECO:0000313" key="1">
    <source>
        <dbReference type="EMBL" id="ATA90772.1"/>
    </source>
</evidence>
<dbReference type="InterPro" id="IPR024083">
    <property type="entry name" value="Fumarase/histidase_N"/>
</dbReference>